<dbReference type="Pfam" id="PF00400">
    <property type="entry name" value="WD40"/>
    <property type="match status" value="1"/>
</dbReference>
<feature type="compositionally biased region" description="Gly residues" evidence="3">
    <location>
        <begin position="334"/>
        <end position="357"/>
    </location>
</feature>
<dbReference type="Proteomes" id="UP000001058">
    <property type="component" value="Unassembled WGS sequence"/>
</dbReference>
<feature type="region of interest" description="Disordered" evidence="3">
    <location>
        <begin position="69"/>
        <end position="147"/>
    </location>
</feature>
<dbReference type="STRING" id="3068.D8U0C1"/>
<dbReference type="InterPro" id="IPR036322">
    <property type="entry name" value="WD40_repeat_dom_sf"/>
</dbReference>
<feature type="region of interest" description="Disordered" evidence="3">
    <location>
        <begin position="316"/>
        <end position="357"/>
    </location>
</feature>
<feature type="compositionally biased region" description="Acidic residues" evidence="3">
    <location>
        <begin position="69"/>
        <end position="84"/>
    </location>
</feature>
<keyword evidence="2" id="KW-0677">Repeat</keyword>
<dbReference type="RefSeq" id="XP_002952125.1">
    <property type="nucleotide sequence ID" value="XM_002952079.1"/>
</dbReference>
<dbReference type="InterPro" id="IPR001680">
    <property type="entry name" value="WD40_rpt"/>
</dbReference>
<dbReference type="AlphaFoldDB" id="D8U0C1"/>
<keyword evidence="5" id="KW-1185">Reference proteome</keyword>
<dbReference type="EMBL" id="GL378348">
    <property type="protein sequence ID" value="EFJ46916.1"/>
    <property type="molecule type" value="Genomic_DNA"/>
</dbReference>
<dbReference type="OrthoDB" id="1932312at2759"/>
<dbReference type="KEGG" id="vcn:VOLCADRAFT_105357"/>
<dbReference type="PANTHER" id="PTHR19848:SF8">
    <property type="entry name" value="F-BOX AND WD REPEAT DOMAIN CONTAINING 7"/>
    <property type="match status" value="1"/>
</dbReference>
<dbReference type="Gene3D" id="2.130.10.10">
    <property type="entry name" value="YVTN repeat-like/Quinoprotein amine dehydrogenase"/>
    <property type="match status" value="2"/>
</dbReference>
<dbReference type="PANTHER" id="PTHR19848">
    <property type="entry name" value="WD40 REPEAT PROTEIN"/>
    <property type="match status" value="1"/>
</dbReference>
<gene>
    <name evidence="4" type="ORF">VOLCADRAFT_105357</name>
</gene>
<dbReference type="InParanoid" id="D8U0C1"/>
<feature type="region of interest" description="Disordered" evidence="3">
    <location>
        <begin position="394"/>
        <end position="417"/>
    </location>
</feature>
<evidence type="ECO:0000256" key="2">
    <source>
        <dbReference type="ARBA" id="ARBA00022737"/>
    </source>
</evidence>
<name>D8U0C1_VOLCA</name>
<evidence type="ECO:0000256" key="1">
    <source>
        <dbReference type="ARBA" id="ARBA00022574"/>
    </source>
</evidence>
<dbReference type="GeneID" id="9617265"/>
<evidence type="ECO:0008006" key="6">
    <source>
        <dbReference type="Google" id="ProtNLM"/>
    </source>
</evidence>
<dbReference type="SMART" id="SM00320">
    <property type="entry name" value="WD40"/>
    <property type="match status" value="3"/>
</dbReference>
<organism evidence="5">
    <name type="scientific">Volvox carteri f. nagariensis</name>
    <dbReference type="NCBI Taxonomy" id="3068"/>
    <lineage>
        <taxon>Eukaryota</taxon>
        <taxon>Viridiplantae</taxon>
        <taxon>Chlorophyta</taxon>
        <taxon>core chlorophytes</taxon>
        <taxon>Chlorophyceae</taxon>
        <taxon>CS clade</taxon>
        <taxon>Chlamydomonadales</taxon>
        <taxon>Volvocaceae</taxon>
        <taxon>Volvox</taxon>
    </lineage>
</organism>
<sequence length="657" mass="68304">MDLSDPDVVARAYVMQWMHETGLHNALKALEKEVGLIYDESQLPEASQLMQPLPKLVWRHVEERVQQLEEVEEEHQLEEVEEGGDDRREGGNPCGSSRAANKRGDGGGGAAADPRGDACGFSRHGQNAEGSRHLQQQQRQQQRQRQEEALRLLRSGDGDFASRVVAAEVPAEVHRVNIIAVRIVPEQSCVITAAGDGCVRCVRWYGTGGDGDVSETSGGGGGANEVEVVWSTAVGTSALLTLALHPDYSRGFPLVAVGGMDGRVTVLYGRTGTIIATLQPHSKYVVRVVWASTTDATTRATTAAAAATAMDTTATRGIGTTAKGGTCDPREDSGGGGGGGGNGDGGGGSGAGGGLQGRSGERGVMVLASASTDEAVAILRLDLDYVLDLNSDLGQGSRTGKPTGAASSSNGSSSGSTLVVSVRGSNYLRLLDVGRLVGEEAKMGVSGGGGGGGESVPERLVNLNESGDDHVSFTAKHLVTSHCGRYLLVCTDTPRLLILRTSDWSVLKVIFGPPLADQFPQPVAAWHRDSNYIYSAGGAGAQLNVIHLGSGRPVHTTAVIHKINIRGLDYDPDRNLLATCSFDKTVKLLAATPSLPAAAVAAATAVLSAPPPPRANGPNAEPPGPRGPTTGVQLRLFQPALPGPTFVALETTQPRAS</sequence>
<keyword evidence="1" id="KW-0853">WD repeat</keyword>
<accession>D8U0C1</accession>
<protein>
    <recommendedName>
        <fullName evidence="6">LisH domain-containing protein</fullName>
    </recommendedName>
</protein>
<proteinExistence type="predicted"/>
<evidence type="ECO:0000256" key="3">
    <source>
        <dbReference type="SAM" id="MobiDB-lite"/>
    </source>
</evidence>
<feature type="region of interest" description="Disordered" evidence="3">
    <location>
        <begin position="609"/>
        <end position="632"/>
    </location>
</feature>
<dbReference type="InterPro" id="IPR015943">
    <property type="entry name" value="WD40/YVTN_repeat-like_dom_sf"/>
</dbReference>
<feature type="compositionally biased region" description="Low complexity" evidence="3">
    <location>
        <begin position="407"/>
        <end position="417"/>
    </location>
</feature>
<feature type="compositionally biased region" description="Pro residues" evidence="3">
    <location>
        <begin position="609"/>
        <end position="626"/>
    </location>
</feature>
<evidence type="ECO:0000313" key="5">
    <source>
        <dbReference type="Proteomes" id="UP000001058"/>
    </source>
</evidence>
<evidence type="ECO:0000313" key="4">
    <source>
        <dbReference type="EMBL" id="EFJ46916.1"/>
    </source>
</evidence>
<dbReference type="eggNOG" id="ENOG502S80F">
    <property type="taxonomic scope" value="Eukaryota"/>
</dbReference>
<reference evidence="4 5" key="1">
    <citation type="journal article" date="2010" name="Science">
        <title>Genomic analysis of organismal complexity in the multicellular green alga Volvox carteri.</title>
        <authorList>
            <person name="Prochnik S.E."/>
            <person name="Umen J."/>
            <person name="Nedelcu A.M."/>
            <person name="Hallmann A."/>
            <person name="Miller S.M."/>
            <person name="Nishii I."/>
            <person name="Ferris P."/>
            <person name="Kuo A."/>
            <person name="Mitros T."/>
            <person name="Fritz-Laylin L.K."/>
            <person name="Hellsten U."/>
            <person name="Chapman J."/>
            <person name="Simakov O."/>
            <person name="Rensing S.A."/>
            <person name="Terry A."/>
            <person name="Pangilinan J."/>
            <person name="Kapitonov V."/>
            <person name="Jurka J."/>
            <person name="Salamov A."/>
            <person name="Shapiro H."/>
            <person name="Schmutz J."/>
            <person name="Grimwood J."/>
            <person name="Lindquist E."/>
            <person name="Lucas S."/>
            <person name="Grigoriev I.V."/>
            <person name="Schmitt R."/>
            <person name="Kirk D."/>
            <person name="Rokhsar D.S."/>
        </authorList>
    </citation>
    <scope>NUCLEOTIDE SEQUENCE [LARGE SCALE GENOMIC DNA]</scope>
    <source>
        <strain evidence="5">f. Nagariensis / Eve</strain>
    </source>
</reference>
<dbReference type="SUPFAM" id="SSF50978">
    <property type="entry name" value="WD40 repeat-like"/>
    <property type="match status" value="1"/>
</dbReference>